<dbReference type="GO" id="GO:0016757">
    <property type="term" value="F:glycosyltransferase activity"/>
    <property type="evidence" value="ECO:0007669"/>
    <property type="project" value="UniProtKB-KW"/>
</dbReference>
<dbReference type="InterPro" id="IPR010383">
    <property type="entry name" value="Glyco_hydrolase_94_b-supersand"/>
</dbReference>
<evidence type="ECO:0000259" key="4">
    <source>
        <dbReference type="Pfam" id="PF17167"/>
    </source>
</evidence>
<dbReference type="CDD" id="cd11756">
    <property type="entry name" value="GH94N_ChvB_NdvB_1_like"/>
    <property type="match status" value="1"/>
</dbReference>
<comment type="caution">
    <text evidence="5">The sequence shown here is derived from an EMBL/GenBank/DDBJ whole genome shotgun (WGS) entry which is preliminary data.</text>
</comment>
<evidence type="ECO:0000256" key="2">
    <source>
        <dbReference type="ARBA" id="ARBA00022679"/>
    </source>
</evidence>
<feature type="domain" description="Glycosyl hydrolase 94 supersandwich" evidence="3">
    <location>
        <begin position="485"/>
        <end position="747"/>
    </location>
</feature>
<accession>A0A845FYI3</accession>
<dbReference type="InterPro" id="IPR012341">
    <property type="entry name" value="6hp_glycosidase-like_sf"/>
</dbReference>
<dbReference type="Gene3D" id="1.50.10.10">
    <property type="match status" value="1"/>
</dbReference>
<evidence type="ECO:0000259" key="3">
    <source>
        <dbReference type="Pfam" id="PF06165"/>
    </source>
</evidence>
<keyword evidence="2 5" id="KW-0808">Transferase</keyword>
<protein>
    <submittedName>
        <fullName evidence="5">Glycosyl transferase</fullName>
    </submittedName>
</protein>
<dbReference type="Pfam" id="PF06165">
    <property type="entry name" value="GH94_b-supersand"/>
    <property type="match status" value="2"/>
</dbReference>
<dbReference type="RefSeq" id="WP_161094995.1">
    <property type="nucleotide sequence ID" value="NZ_WWCW01000001.1"/>
</dbReference>
<dbReference type="Gene3D" id="2.60.420.10">
    <property type="entry name" value="Maltose phosphorylase, domain 3"/>
    <property type="match status" value="1"/>
</dbReference>
<name>A0A845FYI3_9BURK</name>
<dbReference type="InterPro" id="IPR037018">
    <property type="entry name" value="GH65_N"/>
</dbReference>
<reference evidence="5 6" key="1">
    <citation type="submission" date="2020-01" db="EMBL/GenBank/DDBJ databases">
        <title>Novel species isolated from a subtropical stream in China.</title>
        <authorList>
            <person name="Lu H."/>
        </authorList>
    </citation>
    <scope>NUCLEOTIDE SEQUENCE [LARGE SCALE GENOMIC DNA]</scope>
    <source>
        <strain evidence="5 6">FT82W</strain>
    </source>
</reference>
<dbReference type="InterPro" id="IPR052047">
    <property type="entry name" value="GH94_Enzymes"/>
</dbReference>
<organism evidence="5 6">
    <name type="scientific">Duganella vulcania</name>
    <dbReference type="NCBI Taxonomy" id="2692166"/>
    <lineage>
        <taxon>Bacteria</taxon>
        <taxon>Pseudomonadati</taxon>
        <taxon>Pseudomonadota</taxon>
        <taxon>Betaproteobacteria</taxon>
        <taxon>Burkholderiales</taxon>
        <taxon>Oxalobacteraceae</taxon>
        <taxon>Telluria group</taxon>
        <taxon>Duganella</taxon>
    </lineage>
</organism>
<gene>
    <name evidence="5" type="ORF">GTP91_00425</name>
</gene>
<evidence type="ECO:0000313" key="6">
    <source>
        <dbReference type="Proteomes" id="UP000470302"/>
    </source>
</evidence>
<dbReference type="Proteomes" id="UP000470302">
    <property type="component" value="Unassembled WGS sequence"/>
</dbReference>
<dbReference type="InterPro" id="IPR008928">
    <property type="entry name" value="6-hairpin_glycosidase_sf"/>
</dbReference>
<dbReference type="EMBL" id="WWCW01000001">
    <property type="protein sequence ID" value="MYM85636.1"/>
    <property type="molecule type" value="Genomic_DNA"/>
</dbReference>
<dbReference type="InterPro" id="IPR037824">
    <property type="entry name" value="GH94N_2_NdvB"/>
</dbReference>
<feature type="domain" description="Glycosyl hydrolase 94 catalytic" evidence="4">
    <location>
        <begin position="760"/>
        <end position="1185"/>
    </location>
</feature>
<dbReference type="SMART" id="SM01068">
    <property type="entry name" value="CBM_X"/>
    <property type="match status" value="2"/>
</dbReference>
<dbReference type="InterPro" id="IPR011013">
    <property type="entry name" value="Gal_mutarotase_sf_dom"/>
</dbReference>
<dbReference type="Gene3D" id="2.70.98.40">
    <property type="entry name" value="Glycoside hydrolase, family 65, N-terminal domain"/>
    <property type="match status" value="2"/>
</dbReference>
<evidence type="ECO:0000313" key="5">
    <source>
        <dbReference type="EMBL" id="MYM85636.1"/>
    </source>
</evidence>
<proteinExistence type="predicted"/>
<dbReference type="GO" id="GO:0005975">
    <property type="term" value="P:carbohydrate metabolic process"/>
    <property type="evidence" value="ECO:0007669"/>
    <property type="project" value="InterPro"/>
</dbReference>
<dbReference type="SUPFAM" id="SSF48208">
    <property type="entry name" value="Six-hairpin glycosidases"/>
    <property type="match status" value="1"/>
</dbReference>
<sequence length="1269" mass="137214">MPTPELSHHAQLLSNGRFTTLITGAGTGFSRVGDSMLSRWSGDRIEDAEGYFFYLRDAASGQLWPLGAQPGAADAAGVRRWSGGDAGSCWIGVVAHGIEARMGVAVDPQRDVELRSVLLNNLSDIERTIEVTSYLEVVLNRQADEASHPAFSKLFVQTEFDAATGALLARRRPRGEGEAGLWMVHAAAGGAAAGYETDRTRFVGRGRDLRAPAGLDGELSATVGNVLDPAFSLRRRVVLRPGEQVRLVFMLGAAPGREQALALTSAMDAGGQQLFDAARAAGSALQQRIGLTDTQVEYCQRLAGAMLYGQSAVRVPASTAAIASAVVSASAGSAGAGGTRSSDLPAGPMILLRSVGRVDASVDLMLRARRYWAALGMPLNVLLVGDGDRPPQEGVYQRRPDDIAPAEMANIELNSLLIVRGGLPALGDVDGAAHAPPPPPAARADGPSALPGRPLLRFFNGNGGFSEAGDEYVIRMNWDGERGLHRPPLAWTNAISNEGFGFLVSESGAGYTWSRNSRVHRLTPWYNDPIRDPHGEALYVRDEDSGAFWSPLPGPVPAGAGYETVHGFGYSRFRHVSHELEQETVMFVPRHDPVKIVRVRVTNRGAAARRLSLFSYQRLVLGGTPADSSRFVVTEHDASGVLLAHNPLAGQFADGVTFAAALAGASAAVYHSADRAAFIGRHGSPANPAALAAPRLAGTTGAGLDPCAAFQAVHELAPGATLECVFLLGETVERKAALDLVRRYREPGAVQKAFDEITAFWRHTVGAVQVKTPAPAVDLMQNGWLAYQNLSCRIWGRSAFYQSGGALGYRDQLQDSSAMIYARPDLTRQQIRIHAAHQFVEGDVLHWWHTAPMEQGLRTRFSDDLLWLPYITAFYVSTTGDWSVLDEVEPFLTAPLLEEGEDEVYLKPELSGISGDVYEHCCRALDRSLTQGAHGLPLMGTGDWNDGMNRVGREGRGESVWMGFFLSRIIKDFLPICEKRGDSTRVKFYRAYHDHLDHALNADGWDGEWYRRAFYDNGAVIGSKDSDECQIDALAQAWAIISEVASPERARQALDAMERRLVSEPDKLIRLLTPAFVNTPNDPGYIKGYVAGVRENGGQYTHAACWAVRAMAEAGRRDRAATLLEMLSPVSHALDPAAVAVYQVEPYVIAADIYGEAPHVGRGGWTWYTGSSGWMYRVGLESVLGFRIEGGDTIVLAPRIPDEWPEFTIRHQLPDAGGSYEIVVRNPQRRAGSVLQATLDGASLAVHGGVARIPMRRDGAAHRVELVLG</sequence>
<dbReference type="AlphaFoldDB" id="A0A845FYI3"/>
<feature type="domain" description="Glycosyl hydrolase 94 supersandwich" evidence="3">
    <location>
        <begin position="9"/>
        <end position="265"/>
    </location>
</feature>
<dbReference type="Pfam" id="PF17167">
    <property type="entry name" value="Glyco_hydro_94"/>
    <property type="match status" value="1"/>
</dbReference>
<dbReference type="InterPro" id="IPR033432">
    <property type="entry name" value="GH94_catalytic"/>
</dbReference>
<dbReference type="GO" id="GO:0030246">
    <property type="term" value="F:carbohydrate binding"/>
    <property type="evidence" value="ECO:0007669"/>
    <property type="project" value="InterPro"/>
</dbReference>
<evidence type="ECO:0000256" key="1">
    <source>
        <dbReference type="ARBA" id="ARBA00022676"/>
    </source>
</evidence>
<keyword evidence="1" id="KW-0328">Glycosyltransferase</keyword>
<dbReference type="PANTHER" id="PTHR37469">
    <property type="entry name" value="CELLOBIONIC ACID PHOSPHORYLASE-RELATED"/>
    <property type="match status" value="1"/>
</dbReference>
<dbReference type="SUPFAM" id="SSF74650">
    <property type="entry name" value="Galactose mutarotase-like"/>
    <property type="match status" value="2"/>
</dbReference>
<dbReference type="PANTHER" id="PTHR37469:SF2">
    <property type="entry name" value="CELLOBIONIC ACID PHOSPHORYLASE"/>
    <property type="match status" value="1"/>
</dbReference>